<dbReference type="EMBL" id="JAUJLE010000100">
    <property type="protein sequence ID" value="KAK0983739.1"/>
    <property type="molecule type" value="Genomic_DNA"/>
</dbReference>
<gene>
    <name evidence="2" type="ORF">LTR91_011104</name>
</gene>
<keyword evidence="3" id="KW-1185">Reference proteome</keyword>
<proteinExistence type="predicted"/>
<accession>A0AAN6KI26</accession>
<comment type="caution">
    <text evidence="2">The sequence shown here is derived from an EMBL/GenBank/DDBJ whole genome shotgun (WGS) entry which is preliminary data.</text>
</comment>
<protein>
    <submittedName>
        <fullName evidence="2">Uncharacterized protein</fullName>
    </submittedName>
</protein>
<dbReference type="PANTHER" id="PTHR37827:SF1">
    <property type="entry name" value="HNH DOMAIN-CONTAINING PROTEIN"/>
    <property type="match status" value="1"/>
</dbReference>
<evidence type="ECO:0000313" key="3">
    <source>
        <dbReference type="Proteomes" id="UP001175353"/>
    </source>
</evidence>
<reference evidence="2" key="1">
    <citation type="submission" date="2023-06" db="EMBL/GenBank/DDBJ databases">
        <title>Black Yeasts Isolated from many extreme environments.</title>
        <authorList>
            <person name="Coleine C."/>
            <person name="Stajich J.E."/>
            <person name="Selbmann L."/>
        </authorList>
    </citation>
    <scope>NUCLEOTIDE SEQUENCE</scope>
    <source>
        <strain evidence="2">CCFEE 5200</strain>
    </source>
</reference>
<evidence type="ECO:0000256" key="1">
    <source>
        <dbReference type="SAM" id="MobiDB-lite"/>
    </source>
</evidence>
<dbReference type="AlphaFoldDB" id="A0AAN6KI26"/>
<name>A0AAN6KI26_9PEZI</name>
<sequence length="148" mass="16258">MVQDDEIASFEVFQDSVSTTVIAKLAPSPKGSRRRVAKGRKNEIKPVVKAQTNDDDGDDARELSDFVEFLAEEIFASLPSDLRSLSYAAIQDDPSLKTKYEVPLATSLLIAITDHLPPTTADSLQTYALIPDSTDLDRFLEPILESTS</sequence>
<evidence type="ECO:0000313" key="2">
    <source>
        <dbReference type="EMBL" id="KAK0983739.1"/>
    </source>
</evidence>
<dbReference type="PANTHER" id="PTHR37827">
    <property type="entry name" value="TUDOR DOMAIN-CONTAINING PROTEIN"/>
    <property type="match status" value="1"/>
</dbReference>
<dbReference type="Proteomes" id="UP001175353">
    <property type="component" value="Unassembled WGS sequence"/>
</dbReference>
<organism evidence="2 3">
    <name type="scientific">Friedmanniomyces endolithicus</name>
    <dbReference type="NCBI Taxonomy" id="329885"/>
    <lineage>
        <taxon>Eukaryota</taxon>
        <taxon>Fungi</taxon>
        <taxon>Dikarya</taxon>
        <taxon>Ascomycota</taxon>
        <taxon>Pezizomycotina</taxon>
        <taxon>Dothideomycetes</taxon>
        <taxon>Dothideomycetidae</taxon>
        <taxon>Mycosphaerellales</taxon>
        <taxon>Teratosphaeriaceae</taxon>
        <taxon>Friedmanniomyces</taxon>
    </lineage>
</organism>
<feature type="region of interest" description="Disordered" evidence="1">
    <location>
        <begin position="28"/>
        <end position="58"/>
    </location>
</feature>